<dbReference type="PANTHER" id="PTHR47332:SF6">
    <property type="entry name" value="SET DOMAIN-CONTAINING PROTEIN"/>
    <property type="match status" value="1"/>
</dbReference>
<dbReference type="PROSITE" id="PS50280">
    <property type="entry name" value="SET"/>
    <property type="match status" value="1"/>
</dbReference>
<accession>A0AAE0I8U7</accession>
<dbReference type="InterPro" id="IPR011990">
    <property type="entry name" value="TPR-like_helical_dom_sf"/>
</dbReference>
<comment type="caution">
    <text evidence="3">The sequence shown here is derived from an EMBL/GenBank/DDBJ whole genome shotgun (WGS) entry which is preliminary data.</text>
</comment>
<proteinExistence type="predicted"/>
<keyword evidence="1" id="KW-0732">Signal</keyword>
<gene>
    <name evidence="3" type="ORF">B0T19DRAFT_403081</name>
</gene>
<feature type="signal peptide" evidence="1">
    <location>
        <begin position="1"/>
        <end position="20"/>
    </location>
</feature>
<evidence type="ECO:0000313" key="4">
    <source>
        <dbReference type="Proteomes" id="UP001286456"/>
    </source>
</evidence>
<dbReference type="Proteomes" id="UP001286456">
    <property type="component" value="Unassembled WGS sequence"/>
</dbReference>
<dbReference type="SUPFAM" id="SSF82199">
    <property type="entry name" value="SET domain"/>
    <property type="match status" value="1"/>
</dbReference>
<dbReference type="AlphaFoldDB" id="A0AAE0I8U7"/>
<dbReference type="Pfam" id="PF00856">
    <property type="entry name" value="SET"/>
    <property type="match status" value="1"/>
</dbReference>
<dbReference type="Gene3D" id="2.170.270.10">
    <property type="entry name" value="SET domain"/>
    <property type="match status" value="1"/>
</dbReference>
<protein>
    <recommendedName>
        <fullName evidence="2">SET domain-containing protein</fullName>
    </recommendedName>
</protein>
<evidence type="ECO:0000313" key="3">
    <source>
        <dbReference type="EMBL" id="KAK3320430.1"/>
    </source>
</evidence>
<organism evidence="3 4">
    <name type="scientific">Cercophora scortea</name>
    <dbReference type="NCBI Taxonomy" id="314031"/>
    <lineage>
        <taxon>Eukaryota</taxon>
        <taxon>Fungi</taxon>
        <taxon>Dikarya</taxon>
        <taxon>Ascomycota</taxon>
        <taxon>Pezizomycotina</taxon>
        <taxon>Sordariomycetes</taxon>
        <taxon>Sordariomycetidae</taxon>
        <taxon>Sordariales</taxon>
        <taxon>Lasiosphaeriaceae</taxon>
        <taxon>Cercophora</taxon>
    </lineage>
</organism>
<name>A0AAE0I8U7_9PEZI</name>
<reference evidence="3" key="2">
    <citation type="submission" date="2023-06" db="EMBL/GenBank/DDBJ databases">
        <authorList>
            <consortium name="Lawrence Berkeley National Laboratory"/>
            <person name="Haridas S."/>
            <person name="Hensen N."/>
            <person name="Bonometti L."/>
            <person name="Westerberg I."/>
            <person name="Brannstrom I.O."/>
            <person name="Guillou S."/>
            <person name="Cros-Aarteil S."/>
            <person name="Calhoun S."/>
            <person name="Kuo A."/>
            <person name="Mondo S."/>
            <person name="Pangilinan J."/>
            <person name="Riley R."/>
            <person name="Labutti K."/>
            <person name="Andreopoulos B."/>
            <person name="Lipzen A."/>
            <person name="Chen C."/>
            <person name="Yanf M."/>
            <person name="Daum C."/>
            <person name="Ng V."/>
            <person name="Clum A."/>
            <person name="Steindorff A."/>
            <person name="Ohm R."/>
            <person name="Martin F."/>
            <person name="Silar P."/>
            <person name="Natvig D."/>
            <person name="Lalanne C."/>
            <person name="Gautier V."/>
            <person name="Ament-Velasquez S.L."/>
            <person name="Kruys A."/>
            <person name="Hutchinson M.I."/>
            <person name="Powell A.J."/>
            <person name="Barry K."/>
            <person name="Miller A.N."/>
            <person name="Grigoriev I.V."/>
            <person name="Debuchy R."/>
            <person name="Gladieux P."/>
            <person name="Thoren M.H."/>
            <person name="Johannesson H."/>
        </authorList>
    </citation>
    <scope>NUCLEOTIDE SEQUENCE</scope>
    <source>
        <strain evidence="3">SMH4131-1</strain>
    </source>
</reference>
<keyword evidence="4" id="KW-1185">Reference proteome</keyword>
<sequence>MTFRILTLLLFLRLPLTSKGHSHDYEQAVGAWTAPIDPSLQSTECLPGPVQEAGQTACVIAEADSIESTPEAKNPEPGRWAPWTHRPFCADKDNKNCVFTSAPTGLTGKTHNTGVSIIADPYSALKSFDLLVSHRLSTTGTNNASTVTTAPYEVRDIPGKGKGLVATRSIAKGQVIMADAAAIIVDGDVERRATPEQFQALMQRAIEQVPPQRAEQILALSTNPTTASSAHRQHVDIFRNNAYGMTVGEKSYSVMYPGVAPSNEAISSALLVAIRDIAAGEEITISLEHDPNTPSPRADIEPLPSQARKAKLHRIWGFTCTCSLCSASPEEQAASDARRARIDSIAPSDIADKVGSSDFRAAAATLKELFGLMLTEELVWTAASHYDGLARLYYRAGDRQEAKRYARLALVEYEMYLVESGGEQVRESMAELEMLVASIK</sequence>
<evidence type="ECO:0000259" key="2">
    <source>
        <dbReference type="PROSITE" id="PS50280"/>
    </source>
</evidence>
<dbReference type="InterPro" id="IPR053185">
    <property type="entry name" value="SET_domain_protein"/>
</dbReference>
<dbReference type="Gene3D" id="1.25.40.10">
    <property type="entry name" value="Tetratricopeptide repeat domain"/>
    <property type="match status" value="1"/>
</dbReference>
<feature type="chain" id="PRO_5042280483" description="SET domain-containing protein" evidence="1">
    <location>
        <begin position="21"/>
        <end position="440"/>
    </location>
</feature>
<dbReference type="InterPro" id="IPR001214">
    <property type="entry name" value="SET_dom"/>
</dbReference>
<dbReference type="PANTHER" id="PTHR47332">
    <property type="entry name" value="SET DOMAIN-CONTAINING PROTEIN 5"/>
    <property type="match status" value="1"/>
</dbReference>
<dbReference type="EMBL" id="JAUEPO010000005">
    <property type="protein sequence ID" value="KAK3320430.1"/>
    <property type="molecule type" value="Genomic_DNA"/>
</dbReference>
<feature type="domain" description="SET" evidence="2">
    <location>
        <begin position="150"/>
        <end position="288"/>
    </location>
</feature>
<dbReference type="InterPro" id="IPR046341">
    <property type="entry name" value="SET_dom_sf"/>
</dbReference>
<evidence type="ECO:0000256" key="1">
    <source>
        <dbReference type="SAM" id="SignalP"/>
    </source>
</evidence>
<reference evidence="3" key="1">
    <citation type="journal article" date="2023" name="Mol. Phylogenet. Evol.">
        <title>Genome-scale phylogeny and comparative genomics of the fungal order Sordariales.</title>
        <authorList>
            <person name="Hensen N."/>
            <person name="Bonometti L."/>
            <person name="Westerberg I."/>
            <person name="Brannstrom I.O."/>
            <person name="Guillou S."/>
            <person name="Cros-Aarteil S."/>
            <person name="Calhoun S."/>
            <person name="Haridas S."/>
            <person name="Kuo A."/>
            <person name="Mondo S."/>
            <person name="Pangilinan J."/>
            <person name="Riley R."/>
            <person name="LaButti K."/>
            <person name="Andreopoulos B."/>
            <person name="Lipzen A."/>
            <person name="Chen C."/>
            <person name="Yan M."/>
            <person name="Daum C."/>
            <person name="Ng V."/>
            <person name="Clum A."/>
            <person name="Steindorff A."/>
            <person name="Ohm R.A."/>
            <person name="Martin F."/>
            <person name="Silar P."/>
            <person name="Natvig D.O."/>
            <person name="Lalanne C."/>
            <person name="Gautier V."/>
            <person name="Ament-Velasquez S.L."/>
            <person name="Kruys A."/>
            <person name="Hutchinson M.I."/>
            <person name="Powell A.J."/>
            <person name="Barry K."/>
            <person name="Miller A.N."/>
            <person name="Grigoriev I.V."/>
            <person name="Debuchy R."/>
            <person name="Gladieux P."/>
            <person name="Hiltunen Thoren M."/>
            <person name="Johannesson H."/>
        </authorList>
    </citation>
    <scope>NUCLEOTIDE SEQUENCE</scope>
    <source>
        <strain evidence="3">SMH4131-1</strain>
    </source>
</reference>